<keyword evidence="1" id="KW-0812">Transmembrane</keyword>
<feature type="transmembrane region" description="Helical" evidence="1">
    <location>
        <begin position="180"/>
        <end position="202"/>
    </location>
</feature>
<keyword evidence="1" id="KW-0472">Membrane</keyword>
<evidence type="ECO:0000313" key="2">
    <source>
        <dbReference type="EMBL" id="NED99300.1"/>
    </source>
</evidence>
<evidence type="ECO:0008006" key="4">
    <source>
        <dbReference type="Google" id="ProtNLM"/>
    </source>
</evidence>
<dbReference type="RefSeq" id="WP_163732895.1">
    <property type="nucleotide sequence ID" value="NZ_JAAGOA010000002.1"/>
</dbReference>
<proteinExistence type="predicted"/>
<organism evidence="2 3">
    <name type="scientific">Phytoactinopolyspora halotolerans</name>
    <dbReference type="NCBI Taxonomy" id="1981512"/>
    <lineage>
        <taxon>Bacteria</taxon>
        <taxon>Bacillati</taxon>
        <taxon>Actinomycetota</taxon>
        <taxon>Actinomycetes</taxon>
        <taxon>Jiangellales</taxon>
        <taxon>Jiangellaceae</taxon>
        <taxon>Phytoactinopolyspora</taxon>
    </lineage>
</organism>
<name>A0A6L9S396_9ACTN</name>
<reference evidence="2 3" key="1">
    <citation type="submission" date="2020-02" db="EMBL/GenBank/DDBJ databases">
        <authorList>
            <person name="Li X.-J."/>
            <person name="Han X.-M."/>
        </authorList>
    </citation>
    <scope>NUCLEOTIDE SEQUENCE [LARGE SCALE GENOMIC DNA]</scope>
    <source>
        <strain evidence="2 3">CCTCC AB 2017055</strain>
    </source>
</reference>
<sequence>MEDPVRLPDARLMASVTEHEPGPINLRQEDPHAQRLLAGQSRLYSDAKHIRRFRLPVTFGLAALSVLAGLAFPDARPALGLAGALVSLGWSALAFGPERRKRMTAAATQEEFDCYVFDLPWKSSAVDHPSATTIAEAAGRYKGNRLAGWYPRTGPLPRPLDVLVCQRSNLGWGTAAHRQYATFLTGVLVALFLMVGIVIWLVDDGIFIVLPLAAPAKDLFELGREHRTSAESKDNAEAKARKVWDQALADPSAVTLSDCRDIQDLILTTRRNNASVPDWFDNRRRNTYETSMRQSTEHYIEQAIAAGRAWTTE</sequence>
<dbReference type="AlphaFoldDB" id="A0A6L9S396"/>
<dbReference type="EMBL" id="JAAGOA010000002">
    <property type="protein sequence ID" value="NED99300.1"/>
    <property type="molecule type" value="Genomic_DNA"/>
</dbReference>
<protein>
    <recommendedName>
        <fullName evidence="4">DUF4231 domain-containing protein</fullName>
    </recommendedName>
</protein>
<feature type="transmembrane region" description="Helical" evidence="1">
    <location>
        <begin position="53"/>
        <end position="72"/>
    </location>
</feature>
<dbReference type="InterPro" id="IPR049920">
    <property type="entry name" value="IK1_05631-like"/>
</dbReference>
<dbReference type="Proteomes" id="UP000475214">
    <property type="component" value="Unassembled WGS sequence"/>
</dbReference>
<keyword evidence="3" id="KW-1185">Reference proteome</keyword>
<accession>A0A6L9S396</accession>
<evidence type="ECO:0000256" key="1">
    <source>
        <dbReference type="SAM" id="Phobius"/>
    </source>
</evidence>
<keyword evidence="1" id="KW-1133">Transmembrane helix</keyword>
<evidence type="ECO:0000313" key="3">
    <source>
        <dbReference type="Proteomes" id="UP000475214"/>
    </source>
</evidence>
<dbReference type="Pfam" id="PF18159">
    <property type="entry name" value="S_4TM"/>
    <property type="match status" value="1"/>
</dbReference>
<comment type="caution">
    <text evidence="2">The sequence shown here is derived from an EMBL/GenBank/DDBJ whole genome shotgun (WGS) entry which is preliminary data.</text>
</comment>
<feature type="transmembrane region" description="Helical" evidence="1">
    <location>
        <begin position="78"/>
        <end position="96"/>
    </location>
</feature>
<gene>
    <name evidence="2" type="ORF">G1H10_03885</name>
</gene>